<keyword evidence="2" id="KW-1185">Reference proteome</keyword>
<evidence type="ECO:0000313" key="2">
    <source>
        <dbReference type="Proteomes" id="UP000243459"/>
    </source>
</evidence>
<sequence length="86" mass="9406">MIPMMDGIRIANEFANVFEDIKRYFALGMARLGSLGVLKGKEGEVSAHRQRLMANKTLEMGRARLLHWPSLLANGDGILIAIGGPV</sequence>
<accession>A0A5P1FAJ1</accession>
<protein>
    <submittedName>
        <fullName evidence="1">Uncharacterized protein</fullName>
    </submittedName>
</protein>
<dbReference type="EMBL" id="CM007383">
    <property type="protein sequence ID" value="ONK75182.1"/>
    <property type="molecule type" value="Genomic_DNA"/>
</dbReference>
<evidence type="ECO:0000313" key="1">
    <source>
        <dbReference type="EMBL" id="ONK75182.1"/>
    </source>
</evidence>
<organism evidence="1 2">
    <name type="scientific">Asparagus officinalis</name>
    <name type="common">Garden asparagus</name>
    <dbReference type="NCBI Taxonomy" id="4686"/>
    <lineage>
        <taxon>Eukaryota</taxon>
        <taxon>Viridiplantae</taxon>
        <taxon>Streptophyta</taxon>
        <taxon>Embryophyta</taxon>
        <taxon>Tracheophyta</taxon>
        <taxon>Spermatophyta</taxon>
        <taxon>Magnoliopsida</taxon>
        <taxon>Liliopsida</taxon>
        <taxon>Asparagales</taxon>
        <taxon>Asparagaceae</taxon>
        <taxon>Asparagoideae</taxon>
        <taxon>Asparagus</taxon>
    </lineage>
</organism>
<reference evidence="2" key="1">
    <citation type="journal article" date="2017" name="Nat. Commun.">
        <title>The asparagus genome sheds light on the origin and evolution of a young Y chromosome.</title>
        <authorList>
            <person name="Harkess A."/>
            <person name="Zhou J."/>
            <person name="Xu C."/>
            <person name="Bowers J.E."/>
            <person name="Van der Hulst R."/>
            <person name="Ayyampalayam S."/>
            <person name="Mercati F."/>
            <person name="Riccardi P."/>
            <person name="McKain M.R."/>
            <person name="Kakrana A."/>
            <person name="Tang H."/>
            <person name="Ray J."/>
            <person name="Groenendijk J."/>
            <person name="Arikit S."/>
            <person name="Mathioni S.M."/>
            <person name="Nakano M."/>
            <person name="Shan H."/>
            <person name="Telgmann-Rauber A."/>
            <person name="Kanno A."/>
            <person name="Yue Z."/>
            <person name="Chen H."/>
            <person name="Li W."/>
            <person name="Chen Y."/>
            <person name="Xu X."/>
            <person name="Zhang Y."/>
            <person name="Luo S."/>
            <person name="Chen H."/>
            <person name="Gao J."/>
            <person name="Mao Z."/>
            <person name="Pires J.C."/>
            <person name="Luo M."/>
            <person name="Kudrna D."/>
            <person name="Wing R.A."/>
            <person name="Meyers B.C."/>
            <person name="Yi K."/>
            <person name="Kong H."/>
            <person name="Lavrijsen P."/>
            <person name="Sunseri F."/>
            <person name="Falavigna A."/>
            <person name="Ye Y."/>
            <person name="Leebens-Mack J.H."/>
            <person name="Chen G."/>
        </authorList>
    </citation>
    <scope>NUCLEOTIDE SEQUENCE [LARGE SCALE GENOMIC DNA]</scope>
    <source>
        <strain evidence="2">cv. DH0086</strain>
    </source>
</reference>
<dbReference type="Proteomes" id="UP000243459">
    <property type="component" value="Chromosome 3"/>
</dbReference>
<dbReference type="AlphaFoldDB" id="A0A5P1FAJ1"/>
<dbReference type="Gramene" id="ONK75182">
    <property type="protein sequence ID" value="ONK75182"/>
    <property type="gene ID" value="A4U43_C03F14220"/>
</dbReference>
<gene>
    <name evidence="1" type="ORF">A4U43_C03F14220</name>
</gene>
<proteinExistence type="predicted"/>
<name>A0A5P1FAJ1_ASPOF</name>